<proteinExistence type="predicted"/>
<sequence precursor="true">MRLFLLILLLFPLGLTFSSNARAEQPMLLQVHPAPLVAETASGEKSFSIEVADDNSERQRGLMFRETMKDDRGMLFVFPVSRQHGFWMQNTPMPLDLLFIGEDGKVKAIEQGVPFSTDSISPPVQARFVLELKAGTAEKTGIAVGDRLHHPLIDAVAGES</sequence>
<dbReference type="Pfam" id="PF02643">
    <property type="entry name" value="DUF192"/>
    <property type="match status" value="1"/>
</dbReference>
<dbReference type="KEGG" id="mes:Meso_1732"/>
<dbReference type="HOGENOM" id="CLU_097039_2_1_5"/>
<organism evidence="2">
    <name type="scientific">Chelativorans sp. (strain BNC1)</name>
    <dbReference type="NCBI Taxonomy" id="266779"/>
    <lineage>
        <taxon>Bacteria</taxon>
        <taxon>Pseudomonadati</taxon>
        <taxon>Pseudomonadota</taxon>
        <taxon>Alphaproteobacteria</taxon>
        <taxon>Hyphomicrobiales</taxon>
        <taxon>Phyllobacteriaceae</taxon>
        <taxon>Chelativorans</taxon>
    </lineage>
</organism>
<name>Q11HJ9_CHESB</name>
<reference evidence="2" key="1">
    <citation type="submission" date="2006-06" db="EMBL/GenBank/DDBJ databases">
        <title>Complete sequence of chromosome of Chelativorans sp. BNC1.</title>
        <authorList>
            <consortium name="US DOE Joint Genome Institute"/>
            <person name="Copeland A."/>
            <person name="Lucas S."/>
            <person name="Lapidus A."/>
            <person name="Barry K."/>
            <person name="Detter J.C."/>
            <person name="Glavina del Rio T."/>
            <person name="Hammon N."/>
            <person name="Israni S."/>
            <person name="Dalin E."/>
            <person name="Tice H."/>
            <person name="Pitluck S."/>
            <person name="Chertkov O."/>
            <person name="Brettin T."/>
            <person name="Bruce D."/>
            <person name="Han C."/>
            <person name="Tapia R."/>
            <person name="Gilna P."/>
            <person name="Schmutz J."/>
            <person name="Larimer F."/>
            <person name="Land M."/>
            <person name="Hauser L."/>
            <person name="Kyrpides N."/>
            <person name="Mikhailova N."/>
            <person name="Richardson P."/>
        </authorList>
    </citation>
    <scope>NUCLEOTIDE SEQUENCE</scope>
    <source>
        <strain evidence="2">BNC1</strain>
    </source>
</reference>
<accession>Q11HJ9</accession>
<dbReference type="PANTHER" id="PTHR37953">
    <property type="entry name" value="UPF0127 PROTEIN MJ1496"/>
    <property type="match status" value="1"/>
</dbReference>
<protein>
    <recommendedName>
        <fullName evidence="3">DUF192 domain-containing protein</fullName>
    </recommendedName>
</protein>
<dbReference type="AlphaFoldDB" id="Q11HJ9"/>
<dbReference type="InterPro" id="IPR038695">
    <property type="entry name" value="Saro_0823-like_sf"/>
</dbReference>
<dbReference type="InterPro" id="IPR003795">
    <property type="entry name" value="DUF192"/>
</dbReference>
<dbReference type="EMBL" id="CP000390">
    <property type="protein sequence ID" value="ABG63126.1"/>
    <property type="molecule type" value="Genomic_DNA"/>
</dbReference>
<evidence type="ECO:0000256" key="1">
    <source>
        <dbReference type="SAM" id="SignalP"/>
    </source>
</evidence>
<keyword evidence="1" id="KW-0732">Signal</keyword>
<dbReference type="OrthoDB" id="9808290at2"/>
<feature type="signal peptide" evidence="1">
    <location>
        <begin position="1"/>
        <end position="23"/>
    </location>
</feature>
<evidence type="ECO:0008006" key="3">
    <source>
        <dbReference type="Google" id="ProtNLM"/>
    </source>
</evidence>
<dbReference type="Gene3D" id="2.60.120.1140">
    <property type="entry name" value="Protein of unknown function DUF192"/>
    <property type="match status" value="1"/>
</dbReference>
<evidence type="ECO:0000313" key="2">
    <source>
        <dbReference type="EMBL" id="ABG63126.1"/>
    </source>
</evidence>
<dbReference type="PANTHER" id="PTHR37953:SF1">
    <property type="entry name" value="UPF0127 PROTEIN MJ1496"/>
    <property type="match status" value="1"/>
</dbReference>
<gene>
    <name evidence="2" type="ordered locus">Meso_1732</name>
</gene>
<dbReference type="STRING" id="266779.Meso_1732"/>
<feature type="chain" id="PRO_5004180116" description="DUF192 domain-containing protein" evidence="1">
    <location>
        <begin position="24"/>
        <end position="160"/>
    </location>
</feature>
<dbReference type="eggNOG" id="COG1430">
    <property type="taxonomic scope" value="Bacteria"/>
</dbReference>